<dbReference type="CDD" id="cd00082">
    <property type="entry name" value="HisKA"/>
    <property type="match status" value="1"/>
</dbReference>
<dbReference type="Pfam" id="PF00512">
    <property type="entry name" value="HisKA"/>
    <property type="match status" value="1"/>
</dbReference>
<dbReference type="InterPro" id="IPR003594">
    <property type="entry name" value="HATPase_dom"/>
</dbReference>
<evidence type="ECO:0000256" key="5">
    <source>
        <dbReference type="ARBA" id="ARBA00022777"/>
    </source>
</evidence>
<dbReference type="Gene3D" id="1.10.287.130">
    <property type="match status" value="1"/>
</dbReference>
<dbReference type="SUPFAM" id="SSF55785">
    <property type="entry name" value="PYP-like sensor domain (PAS domain)"/>
    <property type="match status" value="1"/>
</dbReference>
<protein>
    <recommendedName>
        <fullName evidence="2">histidine kinase</fullName>
        <ecNumber evidence="2">2.7.13.3</ecNumber>
    </recommendedName>
</protein>
<feature type="domain" description="Histidine kinase" evidence="6">
    <location>
        <begin position="335"/>
        <end position="553"/>
    </location>
</feature>
<dbReference type="InterPro" id="IPR050351">
    <property type="entry name" value="BphY/WalK/GraS-like"/>
</dbReference>
<dbReference type="InterPro" id="IPR035965">
    <property type="entry name" value="PAS-like_dom_sf"/>
</dbReference>
<dbReference type="SMART" id="SM00387">
    <property type="entry name" value="HATPase_c"/>
    <property type="match status" value="1"/>
</dbReference>
<dbReference type="SUPFAM" id="SSF47384">
    <property type="entry name" value="Homodimeric domain of signal transducing histidine kinase"/>
    <property type="match status" value="1"/>
</dbReference>
<evidence type="ECO:0000256" key="4">
    <source>
        <dbReference type="ARBA" id="ARBA00022679"/>
    </source>
</evidence>
<dbReference type="PANTHER" id="PTHR42878:SF15">
    <property type="entry name" value="BACTERIOPHYTOCHROME"/>
    <property type="match status" value="1"/>
</dbReference>
<keyword evidence="3" id="KW-0597">Phosphoprotein</keyword>
<dbReference type="RefSeq" id="WP_188931540.1">
    <property type="nucleotide sequence ID" value="NZ_BMIA01000001.1"/>
</dbReference>
<dbReference type="InterPro" id="IPR036097">
    <property type="entry name" value="HisK_dim/P_sf"/>
</dbReference>
<dbReference type="Pfam" id="PF02518">
    <property type="entry name" value="HATPase_c"/>
    <property type="match status" value="1"/>
</dbReference>
<dbReference type="EC" id="2.7.13.3" evidence="2"/>
<organism evidence="7 8">
    <name type="scientific">Dyadobacter endophyticus</name>
    <dbReference type="NCBI Taxonomy" id="1749036"/>
    <lineage>
        <taxon>Bacteria</taxon>
        <taxon>Pseudomonadati</taxon>
        <taxon>Bacteroidota</taxon>
        <taxon>Cytophagia</taxon>
        <taxon>Cytophagales</taxon>
        <taxon>Spirosomataceae</taxon>
        <taxon>Dyadobacter</taxon>
    </lineage>
</organism>
<dbReference type="Gene3D" id="3.30.565.10">
    <property type="entry name" value="Histidine kinase-like ATPase, C-terminal domain"/>
    <property type="match status" value="1"/>
</dbReference>
<keyword evidence="5" id="KW-0418">Kinase</keyword>
<reference evidence="8" key="1">
    <citation type="journal article" date="2019" name="Int. J. Syst. Evol. Microbiol.">
        <title>The Global Catalogue of Microorganisms (GCM) 10K type strain sequencing project: providing services to taxonomists for standard genome sequencing and annotation.</title>
        <authorList>
            <consortium name="The Broad Institute Genomics Platform"/>
            <consortium name="The Broad Institute Genome Sequencing Center for Infectious Disease"/>
            <person name="Wu L."/>
            <person name="Ma J."/>
        </authorList>
    </citation>
    <scope>NUCLEOTIDE SEQUENCE [LARGE SCALE GENOMIC DNA]</scope>
    <source>
        <strain evidence="8">CGMCC 1.15288</strain>
    </source>
</reference>
<dbReference type="Proteomes" id="UP000600214">
    <property type="component" value="Unassembled WGS sequence"/>
</dbReference>
<dbReference type="InterPro" id="IPR004358">
    <property type="entry name" value="Sig_transdc_His_kin-like_C"/>
</dbReference>
<dbReference type="SMART" id="SM00388">
    <property type="entry name" value="HisKA"/>
    <property type="match status" value="1"/>
</dbReference>
<dbReference type="InterPro" id="IPR005467">
    <property type="entry name" value="His_kinase_dom"/>
</dbReference>
<evidence type="ECO:0000259" key="6">
    <source>
        <dbReference type="PROSITE" id="PS50109"/>
    </source>
</evidence>
<evidence type="ECO:0000313" key="7">
    <source>
        <dbReference type="EMBL" id="GGH32223.1"/>
    </source>
</evidence>
<evidence type="ECO:0000256" key="2">
    <source>
        <dbReference type="ARBA" id="ARBA00012438"/>
    </source>
</evidence>
<name>A0ABQ1YN12_9BACT</name>
<keyword evidence="8" id="KW-1185">Reference proteome</keyword>
<dbReference type="InterPro" id="IPR003661">
    <property type="entry name" value="HisK_dim/P_dom"/>
</dbReference>
<proteinExistence type="predicted"/>
<accession>A0ABQ1YN12</accession>
<comment type="caution">
    <text evidence="7">The sequence shown here is derived from an EMBL/GenBank/DDBJ whole genome shotgun (WGS) entry which is preliminary data.</text>
</comment>
<comment type="catalytic activity">
    <reaction evidence="1">
        <text>ATP + protein L-histidine = ADP + protein N-phospho-L-histidine.</text>
        <dbReference type="EC" id="2.7.13.3"/>
    </reaction>
</comment>
<dbReference type="InterPro" id="IPR036890">
    <property type="entry name" value="HATPase_C_sf"/>
</dbReference>
<dbReference type="PROSITE" id="PS50109">
    <property type="entry name" value="HIS_KIN"/>
    <property type="match status" value="1"/>
</dbReference>
<dbReference type="SUPFAM" id="SSF55874">
    <property type="entry name" value="ATPase domain of HSP90 chaperone/DNA topoisomerase II/histidine kinase"/>
    <property type="match status" value="1"/>
</dbReference>
<dbReference type="PANTHER" id="PTHR42878">
    <property type="entry name" value="TWO-COMPONENT HISTIDINE KINASE"/>
    <property type="match status" value="1"/>
</dbReference>
<keyword evidence="4" id="KW-0808">Transferase</keyword>
<evidence type="ECO:0000256" key="3">
    <source>
        <dbReference type="ARBA" id="ARBA00022553"/>
    </source>
</evidence>
<gene>
    <name evidence="7" type="ORF">GCM10007423_21620</name>
</gene>
<evidence type="ECO:0000313" key="8">
    <source>
        <dbReference type="Proteomes" id="UP000600214"/>
    </source>
</evidence>
<evidence type="ECO:0000256" key="1">
    <source>
        <dbReference type="ARBA" id="ARBA00000085"/>
    </source>
</evidence>
<dbReference type="PRINTS" id="PR00344">
    <property type="entry name" value="BCTRLSENSOR"/>
</dbReference>
<dbReference type="Gene3D" id="3.30.450.20">
    <property type="entry name" value="PAS domain"/>
    <property type="match status" value="2"/>
</dbReference>
<sequence>MLEQHSIGTEANFLRNTGESGQLILQYDWDNSSLGPLSQWPSSLRTTLGIVLHSAFPMFLFWGPDNICFYNDAYRPSLGLPGKHPAIGKPAIEVWPEIWEMTAALINEVYLTGNALWFENKLIPIERNGRLEDVYWTFSHSPVYGDNGTIAGVLVTSLETTPTVIAQQKIKETVLKRTRELEQANASISQANAYLQDIINSFKQPLQVLVPVYEGGEIVDFRFKLTNQAYASYANTTPDAISGSRVSEIFPGYLKTTSFTNVARTFLSGETDTWMIHYDQDGLDLYNEMTAIKMGDEVILHFADYTKLKYLEFELLNKITELENSNQNLEAFAHAASHDLKEPVRKIQMFANILQGQLGDKLSEQNRMTFSKIISAAERMGKLIDDLLQYSQFSLLPPLMEPVDLNENVRQVIEDLEVRIQESNASLILKELPVINGYKRQLYQMFQNLISNSLKYRDPATPLNIEISAAPCTENGINYHQLEVRDNGLGFEQQFAENIFQLFTRLQHTSMQAGSGIGLSTVKRVVDNHKGIVRAESQPGNGALFKIFLPNSAPNVEVSHF</sequence>
<dbReference type="EMBL" id="BMIA01000001">
    <property type="protein sequence ID" value="GGH32223.1"/>
    <property type="molecule type" value="Genomic_DNA"/>
</dbReference>